<dbReference type="PANTHER" id="PTHR10693">
    <property type="entry name" value="RAS GTPASE-ACTIVATING PROTEIN-BINDING PROTEIN"/>
    <property type="match status" value="1"/>
</dbReference>
<evidence type="ECO:0000313" key="6">
    <source>
        <dbReference type="EMBL" id="GAA0169662.1"/>
    </source>
</evidence>
<dbReference type="AlphaFoldDB" id="A0AAV3R5J7"/>
<name>A0AAV3R5J7_LITER</name>
<protein>
    <submittedName>
        <fullName evidence="6">RNA metabolism protein</fullName>
    </submittedName>
</protein>
<dbReference type="InterPro" id="IPR000504">
    <property type="entry name" value="RRM_dom"/>
</dbReference>
<dbReference type="Pfam" id="PF02136">
    <property type="entry name" value="NTF2"/>
    <property type="match status" value="1"/>
</dbReference>
<dbReference type="GO" id="GO:0003729">
    <property type="term" value="F:mRNA binding"/>
    <property type="evidence" value="ECO:0007669"/>
    <property type="project" value="TreeGrafter"/>
</dbReference>
<dbReference type="Gene3D" id="3.10.450.50">
    <property type="match status" value="1"/>
</dbReference>
<sequence>MDTAAQPVSAQVVGNAFVQQYYQILHQSPEQVHKFYKDISKLGRPEKDGTISVTSTMNAINDKILSLNDDDYRAEISSVDAQDSYEGGVHVLVTGYLTRKDGTLQNFAQTFFLAPQEVGFFVLNDILRYLEVASIHAGNHARASEVVVVSVAPEPNHPPVVENRIPEQSSSSAEVYKPPENGDVPVIVAEEVPVPEVVDEVQDDSHMVVEPNTKIEVVSKKSYASIVKHLKESAAKFSPPPAPPKPLPKSQDQVNQPIASGTDGHNVVENVNSQNGEADSYSVYIKGLPLNTTYDMLHDEFKKFGPIKDGGIQVRNNKGFVFGFVEFEVASAVEKAIEASPIVIGGRQAVVEEKRSTYSGGNTRGRFIPARSSGMRGRGSYGGGRGYRSGNRNSPVNRGDGYQSADTTSSSRGDSTLRA</sequence>
<dbReference type="EMBL" id="BAABME010006930">
    <property type="protein sequence ID" value="GAA0169662.1"/>
    <property type="molecule type" value="Genomic_DNA"/>
</dbReference>
<feature type="compositionally biased region" description="Gly residues" evidence="3">
    <location>
        <begin position="376"/>
        <end position="387"/>
    </location>
</feature>
<reference evidence="6 7" key="1">
    <citation type="submission" date="2024-01" db="EMBL/GenBank/DDBJ databases">
        <title>The complete chloroplast genome sequence of Lithospermum erythrorhizon: insights into the phylogenetic relationship among Boraginaceae species and the maternal lineages of purple gromwells.</title>
        <authorList>
            <person name="Okada T."/>
            <person name="Watanabe K."/>
        </authorList>
    </citation>
    <scope>NUCLEOTIDE SEQUENCE [LARGE SCALE GENOMIC DNA]</scope>
</reference>
<dbReference type="InterPro" id="IPR018222">
    <property type="entry name" value="Nuclear_transport_factor_2_euk"/>
</dbReference>
<evidence type="ECO:0000256" key="2">
    <source>
        <dbReference type="PROSITE-ProRule" id="PRU00176"/>
    </source>
</evidence>
<dbReference type="Gene3D" id="3.30.70.330">
    <property type="match status" value="1"/>
</dbReference>
<feature type="region of interest" description="Disordered" evidence="3">
    <location>
        <begin position="355"/>
        <end position="419"/>
    </location>
</feature>
<feature type="region of interest" description="Disordered" evidence="3">
    <location>
        <begin position="234"/>
        <end position="265"/>
    </location>
</feature>
<gene>
    <name evidence="6" type="ORF">LIER_24097</name>
</gene>
<feature type="compositionally biased region" description="Polar residues" evidence="3">
    <location>
        <begin position="404"/>
        <end position="419"/>
    </location>
</feature>
<evidence type="ECO:0000256" key="3">
    <source>
        <dbReference type="SAM" id="MobiDB-lite"/>
    </source>
</evidence>
<dbReference type="FunFam" id="3.10.450.50:FF:000003">
    <property type="entry name" value="Nuclear transport factor 2 family protein"/>
    <property type="match status" value="1"/>
</dbReference>
<proteinExistence type="predicted"/>
<organism evidence="6 7">
    <name type="scientific">Lithospermum erythrorhizon</name>
    <name type="common">Purple gromwell</name>
    <name type="synonym">Lithospermum officinale var. erythrorhizon</name>
    <dbReference type="NCBI Taxonomy" id="34254"/>
    <lineage>
        <taxon>Eukaryota</taxon>
        <taxon>Viridiplantae</taxon>
        <taxon>Streptophyta</taxon>
        <taxon>Embryophyta</taxon>
        <taxon>Tracheophyta</taxon>
        <taxon>Spermatophyta</taxon>
        <taxon>Magnoliopsida</taxon>
        <taxon>eudicotyledons</taxon>
        <taxon>Gunneridae</taxon>
        <taxon>Pentapetalae</taxon>
        <taxon>asterids</taxon>
        <taxon>lamiids</taxon>
        <taxon>Boraginales</taxon>
        <taxon>Boraginaceae</taxon>
        <taxon>Boraginoideae</taxon>
        <taxon>Lithospermeae</taxon>
        <taxon>Lithospermum</taxon>
    </lineage>
</organism>
<evidence type="ECO:0000259" key="5">
    <source>
        <dbReference type="PROSITE" id="PS50177"/>
    </source>
</evidence>
<evidence type="ECO:0000259" key="4">
    <source>
        <dbReference type="PROSITE" id="PS50102"/>
    </source>
</evidence>
<dbReference type="GO" id="GO:1990904">
    <property type="term" value="C:ribonucleoprotein complex"/>
    <property type="evidence" value="ECO:0007669"/>
    <property type="project" value="TreeGrafter"/>
</dbReference>
<feature type="compositionally biased region" description="Pro residues" evidence="3">
    <location>
        <begin position="238"/>
        <end position="247"/>
    </location>
</feature>
<dbReference type="PROSITE" id="PS50177">
    <property type="entry name" value="NTF2_DOMAIN"/>
    <property type="match status" value="1"/>
</dbReference>
<dbReference type="CDD" id="cd00590">
    <property type="entry name" value="RRM_SF"/>
    <property type="match status" value="1"/>
</dbReference>
<dbReference type="InterPro" id="IPR012677">
    <property type="entry name" value="Nucleotide-bd_a/b_plait_sf"/>
</dbReference>
<feature type="domain" description="RRM" evidence="4">
    <location>
        <begin position="281"/>
        <end position="356"/>
    </location>
</feature>
<dbReference type="Proteomes" id="UP001454036">
    <property type="component" value="Unassembled WGS sequence"/>
</dbReference>
<dbReference type="SMART" id="SM00360">
    <property type="entry name" value="RRM"/>
    <property type="match status" value="1"/>
</dbReference>
<dbReference type="InterPro" id="IPR035979">
    <property type="entry name" value="RBD_domain_sf"/>
</dbReference>
<dbReference type="Pfam" id="PF00076">
    <property type="entry name" value="RRM_1"/>
    <property type="match status" value="1"/>
</dbReference>
<accession>A0AAV3R5J7</accession>
<dbReference type="PANTHER" id="PTHR10693:SF20">
    <property type="entry name" value="AT27578P"/>
    <property type="match status" value="1"/>
</dbReference>
<comment type="caution">
    <text evidence="6">The sequence shown here is derived from an EMBL/GenBank/DDBJ whole genome shotgun (WGS) entry which is preliminary data.</text>
</comment>
<evidence type="ECO:0000313" key="7">
    <source>
        <dbReference type="Proteomes" id="UP001454036"/>
    </source>
</evidence>
<feature type="region of interest" description="Disordered" evidence="3">
    <location>
        <begin position="158"/>
        <end position="180"/>
    </location>
</feature>
<dbReference type="InterPro" id="IPR032710">
    <property type="entry name" value="NTF2-like_dom_sf"/>
</dbReference>
<dbReference type="PROSITE" id="PS50102">
    <property type="entry name" value="RRM"/>
    <property type="match status" value="1"/>
</dbReference>
<dbReference type="GO" id="GO:0005829">
    <property type="term" value="C:cytosol"/>
    <property type="evidence" value="ECO:0007669"/>
    <property type="project" value="TreeGrafter"/>
</dbReference>
<dbReference type="InterPro" id="IPR002075">
    <property type="entry name" value="NTF2_dom"/>
</dbReference>
<feature type="domain" description="NTF2" evidence="5">
    <location>
        <begin position="13"/>
        <end position="129"/>
    </location>
</feature>
<dbReference type="CDD" id="cd00780">
    <property type="entry name" value="NTF2"/>
    <property type="match status" value="1"/>
</dbReference>
<dbReference type="SUPFAM" id="SSF54427">
    <property type="entry name" value="NTF2-like"/>
    <property type="match status" value="1"/>
</dbReference>
<dbReference type="SUPFAM" id="SSF54928">
    <property type="entry name" value="RNA-binding domain, RBD"/>
    <property type="match status" value="1"/>
</dbReference>
<keyword evidence="1 2" id="KW-0694">RNA-binding</keyword>
<dbReference type="InterPro" id="IPR039539">
    <property type="entry name" value="Ras_GTPase_bind_prot"/>
</dbReference>
<evidence type="ECO:0000256" key="1">
    <source>
        <dbReference type="ARBA" id="ARBA00022884"/>
    </source>
</evidence>
<keyword evidence="7" id="KW-1185">Reference proteome</keyword>